<feature type="transmembrane region" description="Helical" evidence="1">
    <location>
        <begin position="67"/>
        <end position="85"/>
    </location>
</feature>
<dbReference type="AlphaFoldDB" id="A0A5B0KVJ8"/>
<reference evidence="2 3" key="1">
    <citation type="submission" date="2019-07" db="EMBL/GenBank/DDBJ databases">
        <title>Genome sequencing of the stress-tolerant strain Azospirillum brasilense Az19.</title>
        <authorList>
            <person name="Maroniche G.A."/>
            <person name="Garcia J.E."/>
            <person name="Pagnussat L."/>
            <person name="Amenta M."/>
            <person name="Creus C.M."/>
        </authorList>
    </citation>
    <scope>NUCLEOTIDE SEQUENCE [LARGE SCALE GENOMIC DNA]</scope>
    <source>
        <strain evidence="2 3">Az19</strain>
    </source>
</reference>
<evidence type="ECO:0000313" key="3">
    <source>
        <dbReference type="Proteomes" id="UP000325333"/>
    </source>
</evidence>
<evidence type="ECO:0000313" key="2">
    <source>
        <dbReference type="EMBL" id="KAA1055966.1"/>
    </source>
</evidence>
<sequence length="87" mass="9049">MKILRCGRDPGLLGTVTSTSAATHRTHACLPERMALGEAVRIGTTGALMVMAALALLVAVVSYDPTPLRVVVTALCCALAGFLLGRR</sequence>
<keyword evidence="1" id="KW-0472">Membrane</keyword>
<dbReference type="Proteomes" id="UP000325333">
    <property type="component" value="Unassembled WGS sequence"/>
</dbReference>
<feature type="transmembrane region" description="Helical" evidence="1">
    <location>
        <begin position="42"/>
        <end position="61"/>
    </location>
</feature>
<proteinExistence type="predicted"/>
<protein>
    <submittedName>
        <fullName evidence="2">Uncharacterized protein</fullName>
    </submittedName>
</protein>
<organism evidence="2 3">
    <name type="scientific">Azospirillum argentinense</name>
    <dbReference type="NCBI Taxonomy" id="2970906"/>
    <lineage>
        <taxon>Bacteria</taxon>
        <taxon>Pseudomonadati</taxon>
        <taxon>Pseudomonadota</taxon>
        <taxon>Alphaproteobacteria</taxon>
        <taxon>Rhodospirillales</taxon>
        <taxon>Azospirillaceae</taxon>
        <taxon>Azospirillum</taxon>
    </lineage>
</organism>
<keyword evidence="1" id="KW-0812">Transmembrane</keyword>
<keyword evidence="1" id="KW-1133">Transmembrane helix</keyword>
<gene>
    <name evidence="2" type="ORF">FH063_004941</name>
</gene>
<comment type="caution">
    <text evidence="2">The sequence shown here is derived from an EMBL/GenBank/DDBJ whole genome shotgun (WGS) entry which is preliminary data.</text>
</comment>
<accession>A0A5B0KVJ8</accession>
<name>A0A5B0KVJ8_9PROT</name>
<dbReference type="EMBL" id="VEWN01000005">
    <property type="protein sequence ID" value="KAA1055966.1"/>
    <property type="molecule type" value="Genomic_DNA"/>
</dbReference>
<evidence type="ECO:0000256" key="1">
    <source>
        <dbReference type="SAM" id="Phobius"/>
    </source>
</evidence>